<dbReference type="PANTHER" id="PTHR35458:SF2">
    <property type="entry name" value="SLR0755 PROTEIN"/>
    <property type="match status" value="1"/>
</dbReference>
<organism evidence="2 3">
    <name type="scientific">Candidatus Ryanbacteria bacterium CG10_big_fil_rev_8_21_14_0_10_43_42</name>
    <dbReference type="NCBI Taxonomy" id="1974864"/>
    <lineage>
        <taxon>Bacteria</taxon>
        <taxon>Candidatus Ryaniibacteriota</taxon>
    </lineage>
</organism>
<dbReference type="Proteomes" id="UP000229098">
    <property type="component" value="Unassembled WGS sequence"/>
</dbReference>
<dbReference type="InterPro" id="IPR021139">
    <property type="entry name" value="NYN"/>
</dbReference>
<dbReference type="Pfam" id="PF01936">
    <property type="entry name" value="NYN"/>
    <property type="match status" value="1"/>
</dbReference>
<dbReference type="AlphaFoldDB" id="A0A2M8KY92"/>
<name>A0A2M8KY92_9BACT</name>
<dbReference type="PANTHER" id="PTHR35458">
    <property type="entry name" value="SLR0755 PROTEIN"/>
    <property type="match status" value="1"/>
</dbReference>
<evidence type="ECO:0000313" key="2">
    <source>
        <dbReference type="EMBL" id="PJE64886.1"/>
    </source>
</evidence>
<gene>
    <name evidence="2" type="ORF">COU90_00270</name>
</gene>
<protein>
    <recommendedName>
        <fullName evidence="1">NYN domain-containing protein</fullName>
    </recommendedName>
</protein>
<dbReference type="InterPro" id="IPR047140">
    <property type="entry name" value="LabA"/>
</dbReference>
<comment type="caution">
    <text evidence="2">The sequence shown here is derived from an EMBL/GenBank/DDBJ whole genome shotgun (WGS) entry which is preliminary data.</text>
</comment>
<evidence type="ECO:0000313" key="3">
    <source>
        <dbReference type="Proteomes" id="UP000229098"/>
    </source>
</evidence>
<dbReference type="GO" id="GO:0004540">
    <property type="term" value="F:RNA nuclease activity"/>
    <property type="evidence" value="ECO:0007669"/>
    <property type="project" value="InterPro"/>
</dbReference>
<dbReference type="Gene3D" id="3.40.50.1010">
    <property type="entry name" value="5'-nuclease"/>
    <property type="match status" value="1"/>
</dbReference>
<accession>A0A2M8KY92</accession>
<proteinExistence type="predicted"/>
<sequence length="129" mass="15158">MRKIFGKKNVETKDVQKIKHYFEIDEPKPEKYVETDNDGKKYIEIRKSNFDVEIAVDAYKMLEHYDTFCIFSGDADFVYLNNFLKKKGKKVIIVKGGHILSKLRESAHLIINAQNIKRHIAKITKQRPD</sequence>
<evidence type="ECO:0000259" key="1">
    <source>
        <dbReference type="Pfam" id="PF01936"/>
    </source>
</evidence>
<feature type="domain" description="NYN" evidence="1">
    <location>
        <begin position="41"/>
        <end position="108"/>
    </location>
</feature>
<reference evidence="3" key="1">
    <citation type="submission" date="2017-09" db="EMBL/GenBank/DDBJ databases">
        <title>Depth-based differentiation of microbial function through sediment-hosted aquifers and enrichment of novel symbionts in the deep terrestrial subsurface.</title>
        <authorList>
            <person name="Probst A.J."/>
            <person name="Ladd B."/>
            <person name="Jarett J.K."/>
            <person name="Geller-Mcgrath D.E."/>
            <person name="Sieber C.M.K."/>
            <person name="Emerson J.B."/>
            <person name="Anantharaman K."/>
            <person name="Thomas B.C."/>
            <person name="Malmstrom R."/>
            <person name="Stieglmeier M."/>
            <person name="Klingl A."/>
            <person name="Woyke T."/>
            <person name="Ryan C.M."/>
            <person name="Banfield J.F."/>
        </authorList>
    </citation>
    <scope>NUCLEOTIDE SEQUENCE [LARGE SCALE GENOMIC DNA]</scope>
</reference>
<dbReference type="EMBL" id="PFEF01000002">
    <property type="protein sequence ID" value="PJE64886.1"/>
    <property type="molecule type" value="Genomic_DNA"/>
</dbReference>